<proteinExistence type="predicted"/>
<name>A0A177YMA1_9NOCA</name>
<dbReference type="EMBL" id="LVHI01000003">
    <property type="protein sequence ID" value="OAK56687.1"/>
    <property type="molecule type" value="Genomic_DNA"/>
</dbReference>
<comment type="caution">
    <text evidence="2">The sequence shown here is derived from an EMBL/GenBank/DDBJ whole genome shotgun (WGS) entry which is preliminary data.</text>
</comment>
<feature type="compositionally biased region" description="Polar residues" evidence="1">
    <location>
        <begin position="11"/>
        <end position="20"/>
    </location>
</feature>
<evidence type="ECO:0000256" key="1">
    <source>
        <dbReference type="SAM" id="MobiDB-lite"/>
    </source>
</evidence>
<sequence length="60" mass="6436">MQIVATIPPGNGTSDTTARGSSADARIFGCRRRDLPVGLETGRLFRVTDFGAANRGCRRL</sequence>
<gene>
    <name evidence="2" type="ORF">A3K89_15605</name>
</gene>
<organism evidence="2 3">
    <name type="scientific">Rhodococcoides kyotonense</name>
    <dbReference type="NCBI Taxonomy" id="398843"/>
    <lineage>
        <taxon>Bacteria</taxon>
        <taxon>Bacillati</taxon>
        <taxon>Actinomycetota</taxon>
        <taxon>Actinomycetes</taxon>
        <taxon>Mycobacteriales</taxon>
        <taxon>Nocardiaceae</taxon>
        <taxon>Rhodococcoides</taxon>
    </lineage>
</organism>
<protein>
    <submittedName>
        <fullName evidence="2">Uncharacterized protein</fullName>
    </submittedName>
</protein>
<dbReference type="Proteomes" id="UP000077519">
    <property type="component" value="Unassembled WGS sequence"/>
</dbReference>
<evidence type="ECO:0000313" key="2">
    <source>
        <dbReference type="EMBL" id="OAK56687.1"/>
    </source>
</evidence>
<feature type="region of interest" description="Disordered" evidence="1">
    <location>
        <begin position="1"/>
        <end position="22"/>
    </location>
</feature>
<reference evidence="2 3" key="1">
    <citation type="submission" date="2016-03" db="EMBL/GenBank/DDBJ databases">
        <title>Genome sequence of Rhodococcus kyotonensis KB10.</title>
        <authorList>
            <person name="Jeong H."/>
            <person name="Hong C.E."/>
            <person name="Jo S.H."/>
            <person name="Park J.M."/>
        </authorList>
    </citation>
    <scope>NUCLEOTIDE SEQUENCE [LARGE SCALE GENOMIC DNA]</scope>
    <source>
        <strain evidence="2 3">KB10</strain>
    </source>
</reference>
<keyword evidence="3" id="KW-1185">Reference proteome</keyword>
<accession>A0A177YMA1</accession>
<dbReference type="AlphaFoldDB" id="A0A177YMA1"/>
<evidence type="ECO:0000313" key="3">
    <source>
        <dbReference type="Proteomes" id="UP000077519"/>
    </source>
</evidence>